<reference evidence="16" key="1">
    <citation type="submission" date="2020-06" db="EMBL/GenBank/DDBJ databases">
        <title>Draft genome of Bugula neritina, a colonial animal packing powerful symbionts and potential medicines.</title>
        <authorList>
            <person name="Rayko M."/>
        </authorList>
    </citation>
    <scope>NUCLEOTIDE SEQUENCE [LARGE SCALE GENOMIC DNA]</scope>
    <source>
        <strain evidence="16">Kwan_BN1</strain>
    </source>
</reference>
<evidence type="ECO:0000256" key="6">
    <source>
        <dbReference type="ARBA" id="ARBA00022796"/>
    </source>
</evidence>
<evidence type="ECO:0000313" key="16">
    <source>
        <dbReference type="EMBL" id="KAF6037395.1"/>
    </source>
</evidence>
<evidence type="ECO:0000256" key="10">
    <source>
        <dbReference type="ARBA" id="ARBA00022989"/>
    </source>
</evidence>
<dbReference type="EMBL" id="VXIV02000580">
    <property type="protein sequence ID" value="KAF6037395.1"/>
    <property type="molecule type" value="Genomic_DNA"/>
</dbReference>
<sequence length="488" mass="54152">MDQIGNKTECGLLGMVLNMGKHYDSVRVKFPEDSFFKVFTFNSKRKCMSTIVKLDDGRYRVFTKGASEVILRKCDYIMTGEGSAKPFNIADQEQLVASVIEPMALEGLRTISLAYKDYVLSDPALNEALYRDDIDWEDEDFVVSRLTSIAICGIEDPVRPEVPDSIKKCQGAGITVRMVTGDNINTARSIATKCGIITPDSNFLVLEGKDFNKRIRDENDVFQQDLLDEIWPKLRVLARSSPTDKYTLVKGIIESKLRSNREVVAVTGDGTNDGPALKMADVGFAMGIAGTDVAKEASDIILTDDNFTSIVKAVMWGRNVYDSISKFLQFQLTVNVVAIIVAFIGAASIKESPLQAIQMLWVNLIMDTLASLALATEVPTDELLERNPYGRTKPLISRRMMTNILGQAVYQITVLFVLLFAGPAWLDIDSGINLVCPMPTVHFTMIFNTFVLMTLFNEVNSRKIHGQRNILDGCIRTTFSSESGLALL</sequence>
<evidence type="ECO:0000313" key="17">
    <source>
        <dbReference type="Proteomes" id="UP000593567"/>
    </source>
</evidence>
<dbReference type="GO" id="GO:0046872">
    <property type="term" value="F:metal ion binding"/>
    <property type="evidence" value="ECO:0007669"/>
    <property type="project" value="UniProtKB-KW"/>
</dbReference>
<dbReference type="Pfam" id="PF13246">
    <property type="entry name" value="Cation_ATPase"/>
    <property type="match status" value="1"/>
</dbReference>
<gene>
    <name evidence="16" type="ORF">EB796_004309</name>
</gene>
<dbReference type="GO" id="GO:0016887">
    <property type="term" value="F:ATP hydrolysis activity"/>
    <property type="evidence" value="ECO:0007669"/>
    <property type="project" value="InterPro"/>
</dbReference>
<accession>A0A7J7KGM1</accession>
<dbReference type="InterPro" id="IPR006408">
    <property type="entry name" value="P-type_ATPase_IIB"/>
</dbReference>
<keyword evidence="12 14" id="KW-0406">Ion transport</keyword>
<comment type="catalytic activity">
    <reaction evidence="14">
        <text>Ca(2+)(in) + ATP + H2O = Ca(2+)(out) + ADP + phosphate + H(+)</text>
        <dbReference type="Rhea" id="RHEA:18105"/>
        <dbReference type="ChEBI" id="CHEBI:15377"/>
        <dbReference type="ChEBI" id="CHEBI:15378"/>
        <dbReference type="ChEBI" id="CHEBI:29108"/>
        <dbReference type="ChEBI" id="CHEBI:30616"/>
        <dbReference type="ChEBI" id="CHEBI:43474"/>
        <dbReference type="ChEBI" id="CHEBI:456216"/>
        <dbReference type="EC" id="7.2.2.10"/>
    </reaction>
</comment>
<evidence type="ECO:0000256" key="8">
    <source>
        <dbReference type="ARBA" id="ARBA00022842"/>
    </source>
</evidence>
<dbReference type="GO" id="GO:0051480">
    <property type="term" value="P:regulation of cytosolic calcium ion concentration"/>
    <property type="evidence" value="ECO:0007669"/>
    <property type="project" value="TreeGrafter"/>
</dbReference>
<dbReference type="GO" id="GO:0005524">
    <property type="term" value="F:ATP binding"/>
    <property type="evidence" value="ECO:0007669"/>
    <property type="project" value="UniProtKB-KW"/>
</dbReference>
<dbReference type="SUPFAM" id="SSF81665">
    <property type="entry name" value="Calcium ATPase, transmembrane domain M"/>
    <property type="match status" value="1"/>
</dbReference>
<keyword evidence="2 14" id="KW-0813">Transport</keyword>
<keyword evidence="10 14" id="KW-1133">Transmembrane helix</keyword>
<evidence type="ECO:0000256" key="5">
    <source>
        <dbReference type="ARBA" id="ARBA00022741"/>
    </source>
</evidence>
<name>A0A7J7KGM1_BUGNE</name>
<dbReference type="InterPro" id="IPR036412">
    <property type="entry name" value="HAD-like_sf"/>
</dbReference>
<dbReference type="Proteomes" id="UP000593567">
    <property type="component" value="Unassembled WGS sequence"/>
</dbReference>
<dbReference type="Pfam" id="PF00689">
    <property type="entry name" value="Cation_ATPase_C"/>
    <property type="match status" value="1"/>
</dbReference>
<evidence type="ECO:0000256" key="12">
    <source>
        <dbReference type="ARBA" id="ARBA00023065"/>
    </source>
</evidence>
<dbReference type="PANTHER" id="PTHR24093">
    <property type="entry name" value="CATION TRANSPORTING ATPASE"/>
    <property type="match status" value="1"/>
</dbReference>
<comment type="caution">
    <text evidence="14">Lacks conserved residue(s) required for the propagation of feature annotation.</text>
</comment>
<evidence type="ECO:0000256" key="3">
    <source>
        <dbReference type="ARBA" id="ARBA00022692"/>
    </source>
</evidence>
<dbReference type="InterPro" id="IPR006068">
    <property type="entry name" value="ATPase_P-typ_cation-transptr_C"/>
</dbReference>
<protein>
    <recommendedName>
        <fullName evidence="14">Calcium-transporting ATPase</fullName>
        <ecNumber evidence="14">7.2.2.10</ecNumber>
    </recommendedName>
</protein>
<dbReference type="PANTHER" id="PTHR24093:SF369">
    <property type="entry name" value="CALCIUM-TRANSPORTING ATPASE"/>
    <property type="match status" value="1"/>
</dbReference>
<dbReference type="InterPro" id="IPR023298">
    <property type="entry name" value="ATPase_P-typ_TM_dom_sf"/>
</dbReference>
<organism evidence="16 17">
    <name type="scientific">Bugula neritina</name>
    <name type="common">Brown bryozoan</name>
    <name type="synonym">Sertularia neritina</name>
    <dbReference type="NCBI Taxonomy" id="10212"/>
    <lineage>
        <taxon>Eukaryota</taxon>
        <taxon>Metazoa</taxon>
        <taxon>Spiralia</taxon>
        <taxon>Lophotrochozoa</taxon>
        <taxon>Bryozoa</taxon>
        <taxon>Gymnolaemata</taxon>
        <taxon>Cheilostomatida</taxon>
        <taxon>Flustrina</taxon>
        <taxon>Buguloidea</taxon>
        <taxon>Bugulidae</taxon>
        <taxon>Bugula</taxon>
    </lineage>
</organism>
<keyword evidence="5 14" id="KW-0547">Nucleotide-binding</keyword>
<keyword evidence="14" id="KW-0109">Calcium transport</keyword>
<dbReference type="GO" id="GO:0006825">
    <property type="term" value="P:copper ion transport"/>
    <property type="evidence" value="ECO:0007669"/>
    <property type="project" value="UniProtKB-KW"/>
</dbReference>
<evidence type="ECO:0000256" key="4">
    <source>
        <dbReference type="ARBA" id="ARBA00022723"/>
    </source>
</evidence>
<dbReference type="AlphaFoldDB" id="A0A7J7KGM1"/>
<evidence type="ECO:0000256" key="7">
    <source>
        <dbReference type="ARBA" id="ARBA00022840"/>
    </source>
</evidence>
<evidence type="ECO:0000259" key="15">
    <source>
        <dbReference type="Pfam" id="PF00689"/>
    </source>
</evidence>
<keyword evidence="7 14" id="KW-0067">ATP-binding</keyword>
<comment type="caution">
    <text evidence="16">The sequence shown here is derived from an EMBL/GenBank/DDBJ whole genome shotgun (WGS) entry which is preliminary data.</text>
</comment>
<dbReference type="SUPFAM" id="SSF56784">
    <property type="entry name" value="HAD-like"/>
    <property type="match status" value="1"/>
</dbReference>
<comment type="similarity">
    <text evidence="14">Belongs to the cation transport ATPase (P-type) (TC 3.A.3) family.</text>
</comment>
<dbReference type="NCBIfam" id="TIGR01517">
    <property type="entry name" value="ATPase-IIB_Ca"/>
    <property type="match status" value="1"/>
</dbReference>
<keyword evidence="6" id="KW-0187">Copper transport</keyword>
<dbReference type="SUPFAM" id="SSF81660">
    <property type="entry name" value="Metal cation-transporting ATPase, ATP-binding domain N"/>
    <property type="match status" value="1"/>
</dbReference>
<feature type="transmembrane region" description="Helical" evidence="14">
    <location>
        <begin position="432"/>
        <end position="456"/>
    </location>
</feature>
<evidence type="ECO:0000256" key="14">
    <source>
        <dbReference type="RuleBase" id="RU361146"/>
    </source>
</evidence>
<dbReference type="OrthoDB" id="116380at2759"/>
<evidence type="ECO:0000256" key="9">
    <source>
        <dbReference type="ARBA" id="ARBA00022967"/>
    </source>
</evidence>
<keyword evidence="14" id="KW-0106">Calcium</keyword>
<keyword evidence="4" id="KW-0479">Metal-binding</keyword>
<dbReference type="FunFam" id="3.40.50.1000:FF:000144">
    <property type="entry name" value="copper-transporting ATPase 1 isoform X2"/>
    <property type="match status" value="1"/>
</dbReference>
<dbReference type="PRINTS" id="PR00119">
    <property type="entry name" value="CATATPASE"/>
</dbReference>
<dbReference type="GO" id="GO:0005388">
    <property type="term" value="F:P-type calcium transporter activity"/>
    <property type="evidence" value="ECO:0007669"/>
    <property type="project" value="UniProtKB-EC"/>
</dbReference>
<dbReference type="InterPro" id="IPR023299">
    <property type="entry name" value="ATPase_P-typ_cyto_dom_N"/>
</dbReference>
<dbReference type="Gene3D" id="1.20.1110.10">
    <property type="entry name" value="Calcium-transporting ATPase, transmembrane domain"/>
    <property type="match status" value="1"/>
</dbReference>
<comment type="subcellular location">
    <subcellularLocation>
        <location evidence="1">Endomembrane system</location>
        <topology evidence="1">Multi-pass membrane protein</topology>
    </subcellularLocation>
    <subcellularLocation>
        <location evidence="14">Membrane</location>
        <topology evidence="14">Multi-pass membrane protein</topology>
    </subcellularLocation>
</comment>
<dbReference type="Gene3D" id="3.40.1110.10">
    <property type="entry name" value="Calcium-transporting ATPase, cytoplasmic domain N"/>
    <property type="match status" value="1"/>
</dbReference>
<keyword evidence="8" id="KW-0460">Magnesium</keyword>
<evidence type="ECO:0000256" key="2">
    <source>
        <dbReference type="ARBA" id="ARBA00022448"/>
    </source>
</evidence>
<evidence type="ECO:0000256" key="11">
    <source>
        <dbReference type="ARBA" id="ARBA00023008"/>
    </source>
</evidence>
<dbReference type="InterPro" id="IPR001757">
    <property type="entry name" value="P_typ_ATPase"/>
</dbReference>
<feature type="transmembrane region" description="Helical" evidence="14">
    <location>
        <begin position="408"/>
        <end position="426"/>
    </location>
</feature>
<evidence type="ECO:0000256" key="13">
    <source>
        <dbReference type="ARBA" id="ARBA00023136"/>
    </source>
</evidence>
<proteinExistence type="inferred from homology"/>
<dbReference type="EC" id="7.2.2.10" evidence="14"/>
<keyword evidence="3 14" id="KW-0812">Transmembrane</keyword>
<feature type="transmembrane region" description="Helical" evidence="14">
    <location>
        <begin position="328"/>
        <end position="349"/>
    </location>
</feature>
<keyword evidence="13 14" id="KW-0472">Membrane</keyword>
<comment type="function">
    <text evidence="14">Catalyzes the hydrolysis of ATP coupled with the transport of calcium.</text>
</comment>
<dbReference type="GO" id="GO:0012505">
    <property type="term" value="C:endomembrane system"/>
    <property type="evidence" value="ECO:0007669"/>
    <property type="project" value="UniProtKB-SubCell"/>
</dbReference>
<keyword evidence="9" id="KW-1278">Translocase</keyword>
<keyword evidence="17" id="KW-1185">Reference proteome</keyword>
<dbReference type="NCBIfam" id="TIGR01494">
    <property type="entry name" value="ATPase_P-type"/>
    <property type="match status" value="1"/>
</dbReference>
<dbReference type="Pfam" id="PF08282">
    <property type="entry name" value="Hydrolase_3"/>
    <property type="match status" value="1"/>
</dbReference>
<evidence type="ECO:0000256" key="1">
    <source>
        <dbReference type="ARBA" id="ARBA00004127"/>
    </source>
</evidence>
<dbReference type="GO" id="GO:0005886">
    <property type="term" value="C:plasma membrane"/>
    <property type="evidence" value="ECO:0007669"/>
    <property type="project" value="TreeGrafter"/>
</dbReference>
<keyword evidence="11" id="KW-0186">Copper</keyword>
<feature type="domain" description="Cation-transporting P-type ATPase C-terminal" evidence="15">
    <location>
        <begin position="352"/>
        <end position="465"/>
    </location>
</feature>